<keyword evidence="1" id="KW-0812">Transmembrane</keyword>
<protein>
    <submittedName>
        <fullName evidence="2">Uncharacterized protein</fullName>
    </submittedName>
</protein>
<organism evidence="2 3">
    <name type="scientific">Bacillus timonensis</name>
    <dbReference type="NCBI Taxonomy" id="1033734"/>
    <lineage>
        <taxon>Bacteria</taxon>
        <taxon>Bacillati</taxon>
        <taxon>Bacillota</taxon>
        <taxon>Bacilli</taxon>
        <taxon>Bacillales</taxon>
        <taxon>Bacillaceae</taxon>
        <taxon>Bacillus</taxon>
    </lineage>
</organism>
<reference evidence="2 3" key="1">
    <citation type="journal article" date="2019" name="Indoor Air">
        <title>Impacts of indoor surface finishes on bacterial viability.</title>
        <authorList>
            <person name="Hu J."/>
            <person name="Maamar S.B."/>
            <person name="Glawe A.J."/>
            <person name="Gottel N."/>
            <person name="Gilbert J.A."/>
            <person name="Hartmann E.M."/>
        </authorList>
    </citation>
    <scope>NUCLEOTIDE SEQUENCE [LARGE SCALE GENOMIC DNA]</scope>
    <source>
        <strain evidence="2 3">AF060A6</strain>
    </source>
</reference>
<comment type="caution">
    <text evidence="2">The sequence shown here is derived from an EMBL/GenBank/DDBJ whole genome shotgun (WGS) entry which is preliminary data.</text>
</comment>
<evidence type="ECO:0000313" key="2">
    <source>
        <dbReference type="EMBL" id="THE09495.1"/>
    </source>
</evidence>
<dbReference type="EMBL" id="SLUB01000076">
    <property type="protein sequence ID" value="THE09495.1"/>
    <property type="molecule type" value="Genomic_DNA"/>
</dbReference>
<keyword evidence="1" id="KW-1133">Transmembrane helix</keyword>
<accession>A0A4S3PKI3</accession>
<feature type="transmembrane region" description="Helical" evidence="1">
    <location>
        <begin position="31"/>
        <end position="54"/>
    </location>
</feature>
<keyword evidence="1" id="KW-0472">Membrane</keyword>
<sequence>MVEESKEEVVETNTLIKTTKVESDNSTDMTFIIGMSLFGLLLLVLASSGLYLLIKRRRRY</sequence>
<evidence type="ECO:0000256" key="1">
    <source>
        <dbReference type="SAM" id="Phobius"/>
    </source>
</evidence>
<evidence type="ECO:0000313" key="3">
    <source>
        <dbReference type="Proteomes" id="UP000306477"/>
    </source>
</evidence>
<dbReference type="Proteomes" id="UP000306477">
    <property type="component" value="Unassembled WGS sequence"/>
</dbReference>
<gene>
    <name evidence="2" type="ORF">E1I69_22175</name>
</gene>
<dbReference type="AlphaFoldDB" id="A0A4S3PKI3"/>
<proteinExistence type="predicted"/>
<keyword evidence="3" id="KW-1185">Reference proteome</keyword>
<name>A0A4S3PKI3_9BACI</name>